<evidence type="ECO:0000313" key="2">
    <source>
        <dbReference type="EMBL" id="BDI33324.1"/>
    </source>
</evidence>
<sequence length="88" mass="10096">MPGLPFNTITDAVTALQKRQVPISQIPQTRQFIQDRYDQLRQQGFWEQPQNTSFGHSLRQQGLVNDPTQGQAPKRIQTGVDQDDEPTY</sequence>
<accession>A0A402CNU1</accession>
<name>A0A402CNU1_9BACT</name>
<dbReference type="AlphaFoldDB" id="A0A402CNU1"/>
<feature type="compositionally biased region" description="Polar residues" evidence="1">
    <location>
        <begin position="49"/>
        <end position="71"/>
    </location>
</feature>
<proteinExistence type="predicted"/>
<dbReference type="RefSeq" id="WP_119319018.1">
    <property type="nucleotide sequence ID" value="NZ_AP025739.1"/>
</dbReference>
<evidence type="ECO:0000313" key="3">
    <source>
        <dbReference type="Proteomes" id="UP000287394"/>
    </source>
</evidence>
<gene>
    <name evidence="2" type="ORF">CCAX7_53750</name>
</gene>
<dbReference type="EMBL" id="AP025739">
    <property type="protein sequence ID" value="BDI33324.1"/>
    <property type="molecule type" value="Genomic_DNA"/>
</dbReference>
<evidence type="ECO:0000256" key="1">
    <source>
        <dbReference type="SAM" id="MobiDB-lite"/>
    </source>
</evidence>
<organism evidence="2 3">
    <name type="scientific">Capsulimonas corticalis</name>
    <dbReference type="NCBI Taxonomy" id="2219043"/>
    <lineage>
        <taxon>Bacteria</taxon>
        <taxon>Bacillati</taxon>
        <taxon>Armatimonadota</taxon>
        <taxon>Armatimonadia</taxon>
        <taxon>Capsulimonadales</taxon>
        <taxon>Capsulimonadaceae</taxon>
        <taxon>Capsulimonas</taxon>
    </lineage>
</organism>
<keyword evidence="3" id="KW-1185">Reference proteome</keyword>
<dbReference type="Proteomes" id="UP000287394">
    <property type="component" value="Chromosome"/>
</dbReference>
<feature type="region of interest" description="Disordered" evidence="1">
    <location>
        <begin position="49"/>
        <end position="88"/>
    </location>
</feature>
<reference evidence="2 3" key="1">
    <citation type="journal article" date="2019" name="Int. J. Syst. Evol. Microbiol.">
        <title>Capsulimonas corticalis gen. nov., sp. nov., an aerobic capsulated bacterium, of a novel bacterial order, Capsulimonadales ord. nov., of the class Armatimonadia of the phylum Armatimonadetes.</title>
        <authorList>
            <person name="Li J."/>
            <person name="Kudo C."/>
            <person name="Tonouchi A."/>
        </authorList>
    </citation>
    <scope>NUCLEOTIDE SEQUENCE [LARGE SCALE GENOMIC DNA]</scope>
    <source>
        <strain evidence="2 3">AX-7</strain>
    </source>
</reference>
<dbReference type="KEGG" id="ccot:CCAX7_53750"/>
<protein>
    <submittedName>
        <fullName evidence="2">Uncharacterized protein</fullName>
    </submittedName>
</protein>